<evidence type="ECO:0000313" key="5">
    <source>
        <dbReference type="Proteomes" id="UP001165962"/>
    </source>
</evidence>
<dbReference type="Pfam" id="PF07944">
    <property type="entry name" value="Beta-AFase-like_GH127_cat"/>
    <property type="match status" value="1"/>
</dbReference>
<dbReference type="InterPro" id="IPR008928">
    <property type="entry name" value="6-hairpin_glycosidase_sf"/>
</dbReference>
<proteinExistence type="predicted"/>
<dbReference type="InterPro" id="IPR049046">
    <property type="entry name" value="Beta-AFase-like_GH127_middle"/>
</dbReference>
<dbReference type="EMBL" id="JAAOIW010000009">
    <property type="protein sequence ID" value="NHN32689.1"/>
    <property type="molecule type" value="Genomic_DNA"/>
</dbReference>
<gene>
    <name evidence="4" type="ORF">G9U52_22960</name>
</gene>
<dbReference type="GO" id="GO:0016787">
    <property type="term" value="F:hydrolase activity"/>
    <property type="evidence" value="ECO:0007669"/>
    <property type="project" value="UniProtKB-KW"/>
</dbReference>
<feature type="domain" description="Non-reducing end beta-L-arabinofuranosidase-like GH127 C-terminal" evidence="3">
    <location>
        <begin position="529"/>
        <end position="640"/>
    </location>
</feature>
<accession>A0ABX0JBS9</accession>
<name>A0ABX0JBS9_9BACL</name>
<feature type="domain" description="Non-reducing end beta-L-arabinofuranosidase-like GH127 middle" evidence="2">
    <location>
        <begin position="431"/>
        <end position="526"/>
    </location>
</feature>
<organism evidence="4 5">
    <name type="scientific">Paenibacillus agricola</name>
    <dbReference type="NCBI Taxonomy" id="2716264"/>
    <lineage>
        <taxon>Bacteria</taxon>
        <taxon>Bacillati</taxon>
        <taxon>Bacillota</taxon>
        <taxon>Bacilli</taxon>
        <taxon>Bacillales</taxon>
        <taxon>Paenibacillaceae</taxon>
        <taxon>Paenibacillus</taxon>
    </lineage>
</organism>
<comment type="caution">
    <text evidence="4">The sequence shown here is derived from an EMBL/GenBank/DDBJ whole genome shotgun (WGS) entry which is preliminary data.</text>
</comment>
<dbReference type="Pfam" id="PF20736">
    <property type="entry name" value="Glyco_hydro127M"/>
    <property type="match status" value="1"/>
</dbReference>
<protein>
    <submittedName>
        <fullName evidence="4">Glycoside hydrolase family 127 protein</fullName>
    </submittedName>
</protein>
<feature type="domain" description="Non-reducing end beta-L-arabinofuranosidase-like GH127 catalytic" evidence="1">
    <location>
        <begin position="3"/>
        <end position="418"/>
    </location>
</feature>
<dbReference type="Proteomes" id="UP001165962">
    <property type="component" value="Unassembled WGS sequence"/>
</dbReference>
<dbReference type="InterPro" id="IPR012878">
    <property type="entry name" value="Beta-AFase-like_GH127_cat"/>
</dbReference>
<evidence type="ECO:0000259" key="3">
    <source>
        <dbReference type="Pfam" id="PF20737"/>
    </source>
</evidence>
<evidence type="ECO:0000313" key="4">
    <source>
        <dbReference type="EMBL" id="NHN32689.1"/>
    </source>
</evidence>
<dbReference type="SUPFAM" id="SSF48208">
    <property type="entry name" value="Six-hairpin glycosidases"/>
    <property type="match status" value="1"/>
</dbReference>
<dbReference type="InterPro" id="IPR049174">
    <property type="entry name" value="Beta-AFase-like"/>
</dbReference>
<keyword evidence="4" id="KW-0378">Hydrolase</keyword>
<dbReference type="Pfam" id="PF20737">
    <property type="entry name" value="Glyco_hydro127C"/>
    <property type="match status" value="1"/>
</dbReference>
<keyword evidence="5" id="KW-1185">Reference proteome</keyword>
<evidence type="ECO:0000259" key="2">
    <source>
        <dbReference type="Pfam" id="PF20736"/>
    </source>
</evidence>
<dbReference type="PANTHER" id="PTHR43465:SF2">
    <property type="entry name" value="DUF1680 DOMAIN PROTEIN (AFU_ORTHOLOGUE AFUA_1G08910)"/>
    <property type="match status" value="1"/>
</dbReference>
<sequence>MKQVTINDLFWGKQQKLILENVIPFQWGALNDAIPDIEPSHAIENFRIAAGEKQGDYYGRVFQDSDLAKWLETVGYALTLQKDEALEQLADKAIELIGRAQQPDGYLNTYFTVSKPGQRWTNLRDDHELYCAGHMIEAAVSYYEATGKSRLLDIVIRFVEHISSVLGAEPGKKRGYPGHPEIELALMKLYRVTGDKRHLELCSYFVDERGQHPHFFDLEADERGDAVKLHRGRYPYSYSQSHLPVREQLATDGHSVRAMYLYSGMADLAAELGDASLFNACRELWSNLIGARMYITGGIGSSEYGEAFTFDYDLPNDIAYAETCASIGLVFWAHRMLQCDTRNEYADVMERALYNGVMSGMSLDGKKYFYVNPLEIWPESCELREDRKRSRLKTTRQHWWGCACCPPNIARLVASLGDYIYSYNPTNREWFVHLYMGSKVVQLLDGQHVELSQTTNYPWDGNVDFSISMEGQSEFTLALRLPGWCRSAQLWVNGEAMEISESSVNGYVKLHRSWTNGDCVKLALDMPIEIIRAIPKLRAAAGKAALQRGPIVFCLEETDNGANLPDICLSSEPKLTAHYEEQTLNGVSVITGAAFRSDPTSADGQLYSTAPTKKVPVQIKAVPYFAWCNREPGEMQVWIRE</sequence>
<dbReference type="InterPro" id="IPR049049">
    <property type="entry name" value="Beta-AFase-like_GH127_C"/>
</dbReference>
<dbReference type="PANTHER" id="PTHR43465">
    <property type="entry name" value="DUF1680 DOMAIN PROTEIN (AFU_ORTHOLOGUE AFUA_1G08910)"/>
    <property type="match status" value="1"/>
</dbReference>
<reference evidence="4" key="1">
    <citation type="submission" date="2020-03" db="EMBL/GenBank/DDBJ databases">
        <title>Draft sequencing of Paenibacilllus sp. S3N08.</title>
        <authorList>
            <person name="Kim D.-U."/>
        </authorList>
    </citation>
    <scope>NUCLEOTIDE SEQUENCE</scope>
    <source>
        <strain evidence="4">S3N08</strain>
    </source>
</reference>
<evidence type="ECO:0000259" key="1">
    <source>
        <dbReference type="Pfam" id="PF07944"/>
    </source>
</evidence>